<feature type="coiled-coil region" evidence="1">
    <location>
        <begin position="42"/>
        <end position="69"/>
    </location>
</feature>
<accession>A0ABQ5ACV3</accession>
<sequence>MEHDQLFTEFNIRAARQISLSTEVRMCIECNIWEKRRLKSVVDEQAELLKVREKEIEDLKTKLLLKEAEAAEAIRIHSEVSKFKVVEKSLRDKAQVLKECNTTLESEKGELEVKVADLTASVKVREQEVADLDDVVTFVRSKNDNLVDQVHGLETSFTKLQEKMALHLEKIFYPHLLTTIFGRQWLLTHDMELVIAKCLNSTKYLSTLGVAIGKAIEKEADYLSALQYTLAEKLGLIEWKPHVDQLMVPIHHCPDQRVIGASALSLSLDVSSFRVQKIKENIADQRSALRDVFVPLSEPLLVTALTGTEGTSNLIPATADTTMALSVTFASASFIPLISSDDYEVVHADGREGTGADANPFPNVDDAKLNIS</sequence>
<gene>
    <name evidence="3" type="ORF">Tco_0821659</name>
</gene>
<feature type="region of interest" description="Disordered" evidence="2">
    <location>
        <begin position="352"/>
        <end position="372"/>
    </location>
</feature>
<name>A0ABQ5ACV3_9ASTR</name>
<evidence type="ECO:0000256" key="2">
    <source>
        <dbReference type="SAM" id="MobiDB-lite"/>
    </source>
</evidence>
<evidence type="ECO:0000313" key="3">
    <source>
        <dbReference type="EMBL" id="GJT00490.1"/>
    </source>
</evidence>
<keyword evidence="1" id="KW-0175">Coiled coil</keyword>
<proteinExistence type="predicted"/>
<protein>
    <submittedName>
        <fullName evidence="3">Uncharacterized protein</fullName>
    </submittedName>
</protein>
<reference evidence="3" key="2">
    <citation type="submission" date="2022-01" db="EMBL/GenBank/DDBJ databases">
        <authorList>
            <person name="Yamashiro T."/>
            <person name="Shiraishi A."/>
            <person name="Satake H."/>
            <person name="Nakayama K."/>
        </authorList>
    </citation>
    <scope>NUCLEOTIDE SEQUENCE</scope>
</reference>
<keyword evidence="4" id="KW-1185">Reference proteome</keyword>
<comment type="caution">
    <text evidence="3">The sequence shown here is derived from an EMBL/GenBank/DDBJ whole genome shotgun (WGS) entry which is preliminary data.</text>
</comment>
<evidence type="ECO:0000313" key="4">
    <source>
        <dbReference type="Proteomes" id="UP001151760"/>
    </source>
</evidence>
<evidence type="ECO:0000256" key="1">
    <source>
        <dbReference type="SAM" id="Coils"/>
    </source>
</evidence>
<dbReference type="Proteomes" id="UP001151760">
    <property type="component" value="Unassembled WGS sequence"/>
</dbReference>
<dbReference type="EMBL" id="BQNB010012199">
    <property type="protein sequence ID" value="GJT00490.1"/>
    <property type="molecule type" value="Genomic_DNA"/>
</dbReference>
<organism evidence="3 4">
    <name type="scientific">Tanacetum coccineum</name>
    <dbReference type="NCBI Taxonomy" id="301880"/>
    <lineage>
        <taxon>Eukaryota</taxon>
        <taxon>Viridiplantae</taxon>
        <taxon>Streptophyta</taxon>
        <taxon>Embryophyta</taxon>
        <taxon>Tracheophyta</taxon>
        <taxon>Spermatophyta</taxon>
        <taxon>Magnoliopsida</taxon>
        <taxon>eudicotyledons</taxon>
        <taxon>Gunneridae</taxon>
        <taxon>Pentapetalae</taxon>
        <taxon>asterids</taxon>
        <taxon>campanulids</taxon>
        <taxon>Asterales</taxon>
        <taxon>Asteraceae</taxon>
        <taxon>Asteroideae</taxon>
        <taxon>Anthemideae</taxon>
        <taxon>Anthemidinae</taxon>
        <taxon>Tanacetum</taxon>
    </lineage>
</organism>
<reference evidence="3" key="1">
    <citation type="journal article" date="2022" name="Int. J. Mol. Sci.">
        <title>Draft Genome of Tanacetum Coccineum: Genomic Comparison of Closely Related Tanacetum-Family Plants.</title>
        <authorList>
            <person name="Yamashiro T."/>
            <person name="Shiraishi A."/>
            <person name="Nakayama K."/>
            <person name="Satake H."/>
        </authorList>
    </citation>
    <scope>NUCLEOTIDE SEQUENCE</scope>
</reference>